<evidence type="ECO:0000256" key="1">
    <source>
        <dbReference type="SAM" id="Phobius"/>
    </source>
</evidence>
<gene>
    <name evidence="2" type="ORF">B3C1_09253</name>
</gene>
<organism evidence="2 3">
    <name type="scientific">Gallaecimonas xiamenensis 3-C-1</name>
    <dbReference type="NCBI Taxonomy" id="745411"/>
    <lineage>
        <taxon>Bacteria</taxon>
        <taxon>Pseudomonadati</taxon>
        <taxon>Pseudomonadota</taxon>
        <taxon>Gammaproteobacteria</taxon>
        <taxon>Enterobacterales</taxon>
        <taxon>Gallaecimonadaceae</taxon>
        <taxon>Gallaecimonas</taxon>
    </lineage>
</organism>
<dbReference type="STRING" id="745411.B3C1_09253"/>
<keyword evidence="1" id="KW-0472">Membrane</keyword>
<proteinExistence type="predicted"/>
<sequence length="94" mass="10294">MAKPAPGRQVSGVQKLVLYLILCNVVMVLCYALLAKRLGAMAAIMVPLLLVGYNLLLCRLALKRARRDRDSYILYPVVVTAIILGFCVLSAMLS</sequence>
<name>K2JUD1_9GAMM</name>
<keyword evidence="1" id="KW-1133">Transmembrane helix</keyword>
<evidence type="ECO:0000313" key="2">
    <source>
        <dbReference type="EMBL" id="EKE73994.1"/>
    </source>
</evidence>
<reference evidence="2 3" key="1">
    <citation type="journal article" date="2012" name="J. Bacteriol.">
        <title>Genome Sequence of Gallaecimonas xiamenensis Type Strain 3-C-1.</title>
        <authorList>
            <person name="Lai Q."/>
            <person name="Wang L."/>
            <person name="Wang W."/>
            <person name="Shao Z."/>
        </authorList>
    </citation>
    <scope>NUCLEOTIDE SEQUENCE [LARGE SCALE GENOMIC DNA]</scope>
    <source>
        <strain evidence="2 3">3-C-1</strain>
    </source>
</reference>
<dbReference type="RefSeq" id="WP_008484406.1">
    <property type="nucleotide sequence ID" value="NZ_AMRI01000011.1"/>
</dbReference>
<feature type="transmembrane region" description="Helical" evidence="1">
    <location>
        <begin position="40"/>
        <end position="60"/>
    </location>
</feature>
<dbReference type="EMBL" id="AMRI01000011">
    <property type="protein sequence ID" value="EKE73994.1"/>
    <property type="molecule type" value="Genomic_DNA"/>
</dbReference>
<dbReference type="AlphaFoldDB" id="K2JUD1"/>
<comment type="caution">
    <text evidence="2">The sequence shown here is derived from an EMBL/GenBank/DDBJ whole genome shotgun (WGS) entry which is preliminary data.</text>
</comment>
<keyword evidence="1" id="KW-0812">Transmembrane</keyword>
<protein>
    <recommendedName>
        <fullName evidence="4">Transmembrane protein</fullName>
    </recommendedName>
</protein>
<feature type="transmembrane region" description="Helical" evidence="1">
    <location>
        <begin position="72"/>
        <end position="93"/>
    </location>
</feature>
<accession>K2JUD1</accession>
<dbReference type="Proteomes" id="UP000006755">
    <property type="component" value="Unassembled WGS sequence"/>
</dbReference>
<keyword evidence="3" id="KW-1185">Reference proteome</keyword>
<evidence type="ECO:0008006" key="4">
    <source>
        <dbReference type="Google" id="ProtNLM"/>
    </source>
</evidence>
<evidence type="ECO:0000313" key="3">
    <source>
        <dbReference type="Proteomes" id="UP000006755"/>
    </source>
</evidence>
<feature type="transmembrane region" description="Helical" evidence="1">
    <location>
        <begin position="16"/>
        <end position="34"/>
    </location>
</feature>